<dbReference type="AlphaFoldDB" id="A0A699YPS3"/>
<evidence type="ECO:0000313" key="3">
    <source>
        <dbReference type="Proteomes" id="UP000485058"/>
    </source>
</evidence>
<protein>
    <submittedName>
        <fullName evidence="2">Uncharacterized protein</fullName>
    </submittedName>
</protein>
<keyword evidence="3" id="KW-1185">Reference proteome</keyword>
<sequence length="377" mass="38100">MQGADATRRAVMCPALATSSSELATAAPRPLLGVEFSLVQPQCPGHSSAEPALGCGHGDTPPGIRGSNITGAGSHLLHARPGPPLSPFASAQRHVSMPSPELLAYTTQLAAASLPSAEAPSLPQPSTLTLPPTPASTATVAAEQQQGQGWVQMQRSRGLATGKLTTLRTSIDQPFPGAVADAARLAQQRVSEPLVGLVGSDMLTCCGGCMGGRAKQNGKGRCAPNPSATTASALNEQASAPGREQGSSHMASTHHTPSTPADARPLRPSATAGSHMAMGSARISSGPDLQLAAAAPSALHKHHHVTLPSPATTALSLPHPHTVDPDLVTAAGGRPCSPVHQGDTMPAAPPSSTQLHCAGPQPCPCHAATALSRQWGS</sequence>
<feature type="region of interest" description="Disordered" evidence="1">
    <location>
        <begin position="237"/>
        <end position="282"/>
    </location>
</feature>
<feature type="region of interest" description="Disordered" evidence="1">
    <location>
        <begin position="43"/>
        <end position="93"/>
    </location>
</feature>
<feature type="region of interest" description="Disordered" evidence="1">
    <location>
        <begin position="116"/>
        <end position="154"/>
    </location>
</feature>
<feature type="compositionally biased region" description="Polar residues" evidence="1">
    <location>
        <begin position="245"/>
        <end position="259"/>
    </location>
</feature>
<name>A0A699YPS3_HAELA</name>
<evidence type="ECO:0000256" key="1">
    <source>
        <dbReference type="SAM" id="MobiDB-lite"/>
    </source>
</evidence>
<organism evidence="2 3">
    <name type="scientific">Haematococcus lacustris</name>
    <name type="common">Green alga</name>
    <name type="synonym">Haematococcus pluvialis</name>
    <dbReference type="NCBI Taxonomy" id="44745"/>
    <lineage>
        <taxon>Eukaryota</taxon>
        <taxon>Viridiplantae</taxon>
        <taxon>Chlorophyta</taxon>
        <taxon>core chlorophytes</taxon>
        <taxon>Chlorophyceae</taxon>
        <taxon>CS clade</taxon>
        <taxon>Chlamydomonadales</taxon>
        <taxon>Haematococcaceae</taxon>
        <taxon>Haematococcus</taxon>
    </lineage>
</organism>
<comment type="caution">
    <text evidence="2">The sequence shown here is derived from an EMBL/GenBank/DDBJ whole genome shotgun (WGS) entry which is preliminary data.</text>
</comment>
<dbReference type="Proteomes" id="UP000485058">
    <property type="component" value="Unassembled WGS sequence"/>
</dbReference>
<proteinExistence type="predicted"/>
<evidence type="ECO:0000313" key="2">
    <source>
        <dbReference type="EMBL" id="GFH12123.1"/>
    </source>
</evidence>
<reference evidence="2 3" key="1">
    <citation type="submission" date="2020-02" db="EMBL/GenBank/DDBJ databases">
        <title>Draft genome sequence of Haematococcus lacustris strain NIES-144.</title>
        <authorList>
            <person name="Morimoto D."/>
            <person name="Nakagawa S."/>
            <person name="Yoshida T."/>
            <person name="Sawayama S."/>
        </authorList>
    </citation>
    <scope>NUCLEOTIDE SEQUENCE [LARGE SCALE GENOMIC DNA]</scope>
    <source>
        <strain evidence="2 3">NIES-144</strain>
    </source>
</reference>
<accession>A0A699YPS3</accession>
<dbReference type="EMBL" id="BLLF01000470">
    <property type="protein sequence ID" value="GFH12123.1"/>
    <property type="molecule type" value="Genomic_DNA"/>
</dbReference>
<feature type="region of interest" description="Disordered" evidence="1">
    <location>
        <begin position="302"/>
        <end position="352"/>
    </location>
</feature>
<gene>
    <name evidence="2" type="ORF">HaLaN_07755</name>
</gene>